<name>A0A840Y1F6_9PROT</name>
<keyword evidence="7 9" id="KW-0249">Electron transport</keyword>
<keyword evidence="3 9" id="KW-0813">Transport</keyword>
<dbReference type="RefSeq" id="WP_184484077.1">
    <property type="nucleotide sequence ID" value="NZ_JAAEDJ010000011.1"/>
</dbReference>
<keyword evidence="13" id="KW-1185">Reference proteome</keyword>
<feature type="binding site" description="axial binding residue" evidence="11">
    <location>
        <position position="162"/>
    </location>
    <ligand>
        <name>heme</name>
        <dbReference type="ChEBI" id="CHEBI:30413"/>
        <label>2</label>
    </ligand>
    <ligandPart>
        <name>Fe</name>
        <dbReference type="ChEBI" id="CHEBI:18248"/>
    </ligandPart>
</feature>
<keyword evidence="4 9" id="KW-0602">Photosynthesis</keyword>
<keyword evidence="9" id="KW-0674">Reaction center</keyword>
<evidence type="ECO:0000256" key="7">
    <source>
        <dbReference type="ARBA" id="ARBA00022982"/>
    </source>
</evidence>
<dbReference type="GO" id="GO:0019684">
    <property type="term" value="P:photosynthesis, light reaction"/>
    <property type="evidence" value="ECO:0007669"/>
    <property type="project" value="InterPro"/>
</dbReference>
<feature type="binding site" description="covalent" evidence="10">
    <location>
        <position position="158"/>
    </location>
    <ligand>
        <name>heme</name>
        <dbReference type="ChEBI" id="CHEBI:30413"/>
        <label>2</label>
    </ligand>
</feature>
<feature type="binding site" description="covalent" evidence="10">
    <location>
        <position position="255"/>
    </location>
    <ligand>
        <name>heme</name>
        <dbReference type="ChEBI" id="CHEBI:30413"/>
        <label>3</label>
    </ligand>
</feature>
<comment type="PTM">
    <text evidence="9 10">Binds 4 heme groups per subunit.</text>
</comment>
<feature type="binding site" description="axial binding residue" evidence="11">
    <location>
        <position position="96"/>
    </location>
    <ligand>
        <name>heme</name>
        <dbReference type="ChEBI" id="CHEBI:30413"/>
        <label>1</label>
    </ligand>
    <ligandPart>
        <name>Fe</name>
        <dbReference type="ChEBI" id="CHEBI:18248"/>
    </ligandPart>
</feature>
<evidence type="ECO:0000256" key="3">
    <source>
        <dbReference type="ARBA" id="ARBA00022448"/>
    </source>
</evidence>
<reference evidence="12 13" key="1">
    <citation type="submission" date="2020-08" db="EMBL/GenBank/DDBJ databases">
        <title>Genomic Encyclopedia of Type Strains, Phase IV (KMG-IV): sequencing the most valuable type-strain genomes for metagenomic binning, comparative biology and taxonomic classification.</title>
        <authorList>
            <person name="Goeker M."/>
        </authorList>
    </citation>
    <scope>NUCLEOTIDE SEQUENCE [LARGE SCALE GENOMIC DNA]</scope>
    <source>
        <strain evidence="12 13">DSM 25895</strain>
    </source>
</reference>
<proteinExistence type="predicted"/>
<protein>
    <recommendedName>
        <fullName evidence="2 9">Photosynthetic reaction center cytochrome c subunit</fullName>
    </recommendedName>
</protein>
<keyword evidence="6 9" id="KW-0479">Metal-binding</keyword>
<evidence type="ECO:0000256" key="10">
    <source>
        <dbReference type="PIRSR" id="PIRSR000017-1"/>
    </source>
</evidence>
<evidence type="ECO:0000256" key="4">
    <source>
        <dbReference type="ARBA" id="ARBA00022531"/>
    </source>
</evidence>
<evidence type="ECO:0000256" key="9">
    <source>
        <dbReference type="PIRNR" id="PIRNR000017"/>
    </source>
</evidence>
<gene>
    <name evidence="12" type="ORF">FHS88_001977</name>
</gene>
<evidence type="ECO:0000313" key="13">
    <source>
        <dbReference type="Proteomes" id="UP000562254"/>
    </source>
</evidence>
<dbReference type="GO" id="GO:0030077">
    <property type="term" value="C:plasma membrane light-harvesting complex"/>
    <property type="evidence" value="ECO:0007669"/>
    <property type="project" value="InterPro"/>
</dbReference>
<dbReference type="SUPFAM" id="SSF48695">
    <property type="entry name" value="Multiheme cytochromes"/>
    <property type="match status" value="1"/>
</dbReference>
<dbReference type="AlphaFoldDB" id="A0A840Y1F6"/>
<dbReference type="CDD" id="cd09224">
    <property type="entry name" value="CytoC_RC"/>
    <property type="match status" value="1"/>
</dbReference>
<feature type="binding site" description="covalent" evidence="10">
    <location>
        <position position="324"/>
    </location>
    <ligand>
        <name>heme</name>
        <dbReference type="ChEBI" id="CHEBI:30413"/>
        <label>4</label>
    </ligand>
</feature>
<keyword evidence="5 9" id="KW-0349">Heme</keyword>
<dbReference type="NCBIfam" id="NF040706">
    <property type="entry name" value="photo_cyt_PufC"/>
    <property type="match status" value="1"/>
</dbReference>
<dbReference type="GO" id="GO:0005506">
    <property type="term" value="F:iron ion binding"/>
    <property type="evidence" value="ECO:0007669"/>
    <property type="project" value="InterPro"/>
</dbReference>
<comment type="caution">
    <text evidence="12">The sequence shown here is derived from an EMBL/GenBank/DDBJ whole genome shotgun (WGS) entry which is preliminary data.</text>
</comment>
<accession>A0A840Y1F6</accession>
<evidence type="ECO:0000256" key="2">
    <source>
        <dbReference type="ARBA" id="ARBA00015978"/>
    </source>
</evidence>
<evidence type="ECO:0000256" key="6">
    <source>
        <dbReference type="ARBA" id="ARBA00022723"/>
    </source>
</evidence>
<comment type="function">
    <text evidence="1 9">The reaction center of purple bacteria contains a tightly bound cytochrome molecule which re-reduces the photo oxidized primary electron donor.</text>
</comment>
<dbReference type="GO" id="GO:0020037">
    <property type="term" value="F:heme binding"/>
    <property type="evidence" value="ECO:0007669"/>
    <property type="project" value="InterPro"/>
</dbReference>
<dbReference type="EMBL" id="JACIJE010000005">
    <property type="protein sequence ID" value="MBB5689851.1"/>
    <property type="molecule type" value="Genomic_DNA"/>
</dbReference>
<dbReference type="Gene3D" id="1.10.468.10">
    <property type="entry name" value="Photosynthetic Reaction Center, subunit C, domain 2"/>
    <property type="match status" value="2"/>
</dbReference>
<dbReference type="GO" id="GO:0009055">
    <property type="term" value="F:electron transfer activity"/>
    <property type="evidence" value="ECO:0007669"/>
    <property type="project" value="InterPro"/>
</dbReference>
<organism evidence="12 13">
    <name type="scientific">Neoroseomonas alkaliterrae</name>
    <dbReference type="NCBI Taxonomy" id="1452450"/>
    <lineage>
        <taxon>Bacteria</taxon>
        <taxon>Pseudomonadati</taxon>
        <taxon>Pseudomonadota</taxon>
        <taxon>Alphaproteobacteria</taxon>
        <taxon>Acetobacterales</taxon>
        <taxon>Acetobacteraceae</taxon>
        <taxon>Neoroseomonas</taxon>
    </lineage>
</organism>
<dbReference type="InterPro" id="IPR023119">
    <property type="entry name" value="Multihaem_cyt_PRC_cyt_su-like"/>
</dbReference>
<dbReference type="InterPro" id="IPR003158">
    <property type="entry name" value="Photosyn_RC_cyt_c-su"/>
</dbReference>
<evidence type="ECO:0000256" key="5">
    <source>
        <dbReference type="ARBA" id="ARBA00022617"/>
    </source>
</evidence>
<sequence length="363" mass="39795">MSSFNLKVGAAVTALVLAAILVPTFERPTVRTEQGGFRGTSMGSVENPRLRAQVVARNQVPEAPEAADNDGDRASALYENVQLLGDLSNAQFLRLMQAMTEWVVPQDVRDAGNGCAYCHNLDNLASDEVYTKVVSRRMLQMVRTINNHPHVGETGVTCYTCHRGRAVPAEVWAAPQLPQHGLQAQTGQNRVSRPAGYSSMLVDPFSPYLLRDENIRVISGTSLPRYNTTSIQATEGTYALMMHMSSSLGVNCTFCHNSRSFAEWAQSPPQRVTAWHGIRMVREVNMSYIEPLTPLWRAHPNGPPEAGAPLARLGPMGDALKVNCSTCHRGVNRPLNGVPMLRDYPELRVIRDGPARSAALVPQ</sequence>
<feature type="binding site" description="axial binding residue" evidence="11">
    <location>
        <position position="150"/>
    </location>
    <ligand>
        <name>heme</name>
        <dbReference type="ChEBI" id="CHEBI:30413"/>
        <label>4</label>
    </ligand>
    <ligandPart>
        <name>Fe</name>
        <dbReference type="ChEBI" id="CHEBI:18248"/>
    </ligandPart>
</feature>
<feature type="binding site" description="covalent" evidence="10">
    <location>
        <position position="252"/>
    </location>
    <ligand>
        <name>heme</name>
        <dbReference type="ChEBI" id="CHEBI:30413"/>
        <label>3</label>
    </ligand>
</feature>
<dbReference type="PIRSF" id="PIRSF000017">
    <property type="entry name" value="RC_cytochrome"/>
    <property type="match status" value="1"/>
</dbReference>
<feature type="binding site" description="covalent" evidence="10">
    <location>
        <position position="161"/>
    </location>
    <ligand>
        <name>heme</name>
        <dbReference type="ChEBI" id="CHEBI:30413"/>
        <label>2</label>
    </ligand>
</feature>
<dbReference type="InterPro" id="IPR036280">
    <property type="entry name" value="Multihaem_cyt_sf"/>
</dbReference>
<feature type="binding site" description="axial binding residue" evidence="11">
    <location>
        <position position="241"/>
    </location>
    <ligand>
        <name>heme</name>
        <dbReference type="ChEBI" id="CHEBI:30413"/>
        <label>3</label>
    </ligand>
    <ligandPart>
        <name>Fe</name>
        <dbReference type="ChEBI" id="CHEBI:18248"/>
    </ligandPart>
</feature>
<feature type="binding site" description="axial binding residue" evidence="11">
    <location>
        <position position="119"/>
    </location>
    <ligand>
        <name>heme</name>
        <dbReference type="ChEBI" id="CHEBI:30413"/>
        <label>1</label>
    </ligand>
    <ligandPart>
        <name>Fe</name>
        <dbReference type="ChEBI" id="CHEBI:18248"/>
    </ligandPart>
</feature>
<feature type="binding site" description="axial binding residue" evidence="11">
    <location>
        <position position="138"/>
    </location>
    <ligand>
        <name>heme</name>
        <dbReference type="ChEBI" id="CHEBI:30413"/>
        <label>2</label>
    </ligand>
    <ligandPart>
        <name>Fe</name>
        <dbReference type="ChEBI" id="CHEBI:18248"/>
    </ligandPart>
</feature>
<evidence type="ECO:0000256" key="1">
    <source>
        <dbReference type="ARBA" id="ARBA00003196"/>
    </source>
</evidence>
<dbReference type="Proteomes" id="UP000562254">
    <property type="component" value="Unassembled WGS sequence"/>
</dbReference>
<dbReference type="Pfam" id="PF02276">
    <property type="entry name" value="CytoC_RC"/>
    <property type="match status" value="1"/>
</dbReference>
<feature type="binding site" description="axial binding residue" evidence="11">
    <location>
        <position position="256"/>
    </location>
    <ligand>
        <name>heme</name>
        <dbReference type="ChEBI" id="CHEBI:30413"/>
        <label>3</label>
    </ligand>
    <ligandPart>
        <name>Fe</name>
        <dbReference type="ChEBI" id="CHEBI:18248"/>
    </ligandPart>
</feature>
<evidence type="ECO:0000313" key="12">
    <source>
        <dbReference type="EMBL" id="MBB5689851.1"/>
    </source>
</evidence>
<feature type="binding site" description="covalent" evidence="10">
    <location>
        <position position="115"/>
    </location>
    <ligand>
        <name>heme</name>
        <dbReference type="ChEBI" id="CHEBI:30413"/>
        <label>1</label>
    </ligand>
</feature>
<feature type="binding site" description="covalent" evidence="10">
    <location>
        <position position="327"/>
    </location>
    <ligand>
        <name>heme</name>
        <dbReference type="ChEBI" id="CHEBI:30413"/>
        <label>4</label>
    </ligand>
</feature>
<evidence type="ECO:0000256" key="11">
    <source>
        <dbReference type="PIRSR" id="PIRSR000017-2"/>
    </source>
</evidence>
<keyword evidence="8 9" id="KW-0408">Iron</keyword>
<feature type="binding site" description="covalent" evidence="10">
    <location>
        <position position="118"/>
    </location>
    <ligand>
        <name>heme</name>
        <dbReference type="ChEBI" id="CHEBI:30413"/>
        <label>1</label>
    </ligand>
</feature>
<feature type="binding site" description="axial binding residue" evidence="11">
    <location>
        <position position="328"/>
    </location>
    <ligand>
        <name>heme</name>
        <dbReference type="ChEBI" id="CHEBI:30413"/>
        <label>4</label>
    </ligand>
    <ligandPart>
        <name>Fe</name>
        <dbReference type="ChEBI" id="CHEBI:18248"/>
    </ligandPart>
</feature>
<evidence type="ECO:0000256" key="8">
    <source>
        <dbReference type="ARBA" id="ARBA00023004"/>
    </source>
</evidence>